<comment type="catalytic activity">
    <reaction evidence="1">
        <text>Hydrolyzes the link between N-acetylmuramoyl residues and L-amino acid residues in certain cell-wall glycopeptides.</text>
        <dbReference type="EC" id="3.5.1.28"/>
    </reaction>
</comment>
<keyword evidence="3 8" id="KW-0378">Hydrolase</keyword>
<evidence type="ECO:0000256" key="4">
    <source>
        <dbReference type="ARBA" id="ARBA00023316"/>
    </source>
</evidence>
<evidence type="ECO:0000256" key="1">
    <source>
        <dbReference type="ARBA" id="ARBA00001561"/>
    </source>
</evidence>
<evidence type="ECO:0000256" key="5">
    <source>
        <dbReference type="ARBA" id="ARBA00030881"/>
    </source>
</evidence>
<evidence type="ECO:0000313" key="8">
    <source>
        <dbReference type="EMBL" id="MFD2045239.1"/>
    </source>
</evidence>
<dbReference type="Pfam" id="PF01510">
    <property type="entry name" value="Amidase_2"/>
    <property type="match status" value="1"/>
</dbReference>
<dbReference type="InterPro" id="IPR002502">
    <property type="entry name" value="Amidase_domain"/>
</dbReference>
<sequence length="232" mass="27023">MKCKLFFMSLMVCAFIIIIIIFQNTRSEQASIVSQIALEDMNQEKGSNIEINEIMLPLENSKVRTSSITHVMIHYMSNAMEKPHDPYRLEDVYTIFLQNGVSTHYIIDRKGNIYRLVPEDRVAYHAGKGSFDHFPSYDNEMNDYSIGIELLAIGTKEEMIPLIPEDTYDSIQSMFIGYTEHQYQSLRTLLHDIYERNPMVMRNRQHIIGHDEYAPERKKDPGALFDWGKIGF</sequence>
<dbReference type="InterPro" id="IPR051206">
    <property type="entry name" value="NAMLAA_amidase_2"/>
</dbReference>
<feature type="domain" description="N-acetylmuramoyl-L-alanine amidase" evidence="7">
    <location>
        <begin position="56"/>
        <end position="222"/>
    </location>
</feature>
<keyword evidence="4" id="KW-0961">Cell wall biogenesis/degradation</keyword>
<reference evidence="9" key="1">
    <citation type="journal article" date="2019" name="Int. J. Syst. Evol. Microbiol.">
        <title>The Global Catalogue of Microorganisms (GCM) 10K type strain sequencing project: providing services to taxonomists for standard genome sequencing and annotation.</title>
        <authorList>
            <consortium name="The Broad Institute Genomics Platform"/>
            <consortium name="The Broad Institute Genome Sequencing Center for Infectious Disease"/>
            <person name="Wu L."/>
            <person name="Ma J."/>
        </authorList>
    </citation>
    <scope>NUCLEOTIDE SEQUENCE [LARGE SCALE GENOMIC DNA]</scope>
    <source>
        <strain evidence="9">R28</strain>
    </source>
</reference>
<dbReference type="CDD" id="cd06583">
    <property type="entry name" value="PGRP"/>
    <property type="match status" value="1"/>
</dbReference>
<evidence type="ECO:0000259" key="7">
    <source>
        <dbReference type="SMART" id="SM00644"/>
    </source>
</evidence>
<gene>
    <name evidence="8" type="ORF">ACFSJF_13240</name>
</gene>
<evidence type="ECO:0000256" key="2">
    <source>
        <dbReference type="ARBA" id="ARBA00011901"/>
    </source>
</evidence>
<dbReference type="SMART" id="SM00644">
    <property type="entry name" value="Ami_2"/>
    <property type="match status" value="1"/>
</dbReference>
<proteinExistence type="predicted"/>
<dbReference type="InterPro" id="IPR036505">
    <property type="entry name" value="Amidase/PGRP_sf"/>
</dbReference>
<evidence type="ECO:0000256" key="3">
    <source>
        <dbReference type="ARBA" id="ARBA00022801"/>
    </source>
</evidence>
<dbReference type="GO" id="GO:0008745">
    <property type="term" value="F:N-acetylmuramoyl-L-alanine amidase activity"/>
    <property type="evidence" value="ECO:0007669"/>
    <property type="project" value="UniProtKB-EC"/>
</dbReference>
<keyword evidence="9" id="KW-1185">Reference proteome</keyword>
<dbReference type="PANTHER" id="PTHR30417">
    <property type="entry name" value="N-ACETYLMURAMOYL-L-ALANINE AMIDASE AMID"/>
    <property type="match status" value="1"/>
</dbReference>
<dbReference type="SUPFAM" id="SSF55846">
    <property type="entry name" value="N-acetylmuramoyl-L-alanine amidase-like"/>
    <property type="match status" value="1"/>
</dbReference>
<organism evidence="8 9">
    <name type="scientific">Ornithinibacillus salinisoli</name>
    <dbReference type="NCBI Taxonomy" id="1848459"/>
    <lineage>
        <taxon>Bacteria</taxon>
        <taxon>Bacillati</taxon>
        <taxon>Bacillota</taxon>
        <taxon>Bacilli</taxon>
        <taxon>Bacillales</taxon>
        <taxon>Bacillaceae</taxon>
        <taxon>Ornithinibacillus</taxon>
    </lineage>
</organism>
<protein>
    <recommendedName>
        <fullName evidence="2">N-acetylmuramoyl-L-alanine amidase</fullName>
        <ecNumber evidence="2">3.5.1.28</ecNumber>
    </recommendedName>
    <alternativeName>
        <fullName evidence="6">Autolysin</fullName>
    </alternativeName>
    <alternativeName>
        <fullName evidence="5">Cell wall hydrolase</fullName>
    </alternativeName>
</protein>
<dbReference type="Proteomes" id="UP001597383">
    <property type="component" value="Unassembled WGS sequence"/>
</dbReference>
<dbReference type="PANTHER" id="PTHR30417:SF1">
    <property type="entry name" value="N-ACETYLMURAMOYL-L-ALANINE AMIDASE AMID"/>
    <property type="match status" value="1"/>
</dbReference>
<comment type="caution">
    <text evidence="8">The sequence shown here is derived from an EMBL/GenBank/DDBJ whole genome shotgun (WGS) entry which is preliminary data.</text>
</comment>
<name>A0ABW4W1K8_9BACI</name>
<dbReference type="RefSeq" id="WP_377557882.1">
    <property type="nucleotide sequence ID" value="NZ_JBHUHQ010000017.1"/>
</dbReference>
<dbReference type="Gene3D" id="3.40.80.10">
    <property type="entry name" value="Peptidoglycan recognition protein-like"/>
    <property type="match status" value="1"/>
</dbReference>
<dbReference type="EMBL" id="JBHUHQ010000017">
    <property type="protein sequence ID" value="MFD2045239.1"/>
    <property type="molecule type" value="Genomic_DNA"/>
</dbReference>
<evidence type="ECO:0000256" key="6">
    <source>
        <dbReference type="ARBA" id="ARBA00032390"/>
    </source>
</evidence>
<accession>A0ABW4W1K8</accession>
<dbReference type="EC" id="3.5.1.28" evidence="2"/>
<evidence type="ECO:0000313" key="9">
    <source>
        <dbReference type="Proteomes" id="UP001597383"/>
    </source>
</evidence>